<feature type="domain" description="Transposase IS4 N-terminal" evidence="1">
    <location>
        <begin position="18"/>
        <end position="84"/>
    </location>
</feature>
<proteinExistence type="predicted"/>
<evidence type="ECO:0000259" key="1">
    <source>
        <dbReference type="Pfam" id="PF13006"/>
    </source>
</evidence>
<evidence type="ECO:0000313" key="2">
    <source>
        <dbReference type="EMBL" id="OOF57359.1"/>
    </source>
</evidence>
<accession>A0A1V3JLR3</accession>
<dbReference type="AlphaFoldDB" id="A0A1V3JLR3"/>
<gene>
    <name evidence="2" type="ORF">BKL49_09695</name>
</gene>
<name>A0A1V3JLR3_9PAST</name>
<dbReference type="Proteomes" id="UP000188602">
    <property type="component" value="Unassembled WGS sequence"/>
</dbReference>
<dbReference type="InterPro" id="IPR024473">
    <property type="entry name" value="Transposases_IS4_N"/>
</dbReference>
<sequence length="88" mass="9785">MELSQALKTTFHCSLHYTLNKLSSFLDDELVSQALEDSGIATVKKRRLPLESAIWSVIGIGLYRKQSLRSIVSQLDLVLPGKKQVIAS</sequence>
<organism evidence="2 3">
    <name type="scientific">Rodentibacter myodis</name>
    <dbReference type="NCBI Taxonomy" id="1907939"/>
    <lineage>
        <taxon>Bacteria</taxon>
        <taxon>Pseudomonadati</taxon>
        <taxon>Pseudomonadota</taxon>
        <taxon>Gammaproteobacteria</taxon>
        <taxon>Pasteurellales</taxon>
        <taxon>Pasteurellaceae</taxon>
        <taxon>Rodentibacter</taxon>
    </lineage>
</organism>
<dbReference type="EMBL" id="MLHQ01000025">
    <property type="protein sequence ID" value="OOF57359.1"/>
    <property type="molecule type" value="Genomic_DNA"/>
</dbReference>
<comment type="caution">
    <text evidence="2">The sequence shown here is derived from an EMBL/GenBank/DDBJ whole genome shotgun (WGS) entry which is preliminary data.</text>
</comment>
<keyword evidence="3" id="KW-1185">Reference proteome</keyword>
<dbReference type="Pfam" id="PF13006">
    <property type="entry name" value="Nterm_IS4"/>
    <property type="match status" value="1"/>
</dbReference>
<reference evidence="2 3" key="1">
    <citation type="submission" date="2016-10" db="EMBL/GenBank/DDBJ databases">
        <title>Rodentibacter gen. nov. and new species.</title>
        <authorList>
            <person name="Christensen H."/>
        </authorList>
    </citation>
    <scope>NUCLEOTIDE SEQUENCE [LARGE SCALE GENOMIC DNA]</scope>
    <source>
        <strain evidence="2 3">Ac151</strain>
    </source>
</reference>
<evidence type="ECO:0000313" key="3">
    <source>
        <dbReference type="Proteomes" id="UP000188602"/>
    </source>
</evidence>
<protein>
    <recommendedName>
        <fullName evidence="1">Transposase IS4 N-terminal domain-containing protein</fullName>
    </recommendedName>
</protein>